<reference evidence="1 2" key="1">
    <citation type="submission" date="2022-03" db="EMBL/GenBank/DDBJ databases">
        <title>Chryseobacterium sp. isolated from particulate matters in swine house.</title>
        <authorList>
            <person name="Won M."/>
            <person name="Kim S.-J."/>
            <person name="Kwon S.-W."/>
        </authorList>
    </citation>
    <scope>NUCLEOTIDE SEQUENCE [LARGE SCALE GENOMIC DNA]</scope>
    <source>
        <strain evidence="1 2">SC2-2</strain>
    </source>
</reference>
<dbReference type="InterPro" id="IPR014942">
    <property type="entry name" value="AbiEii"/>
</dbReference>
<dbReference type="GO" id="GO:0016740">
    <property type="term" value="F:transferase activity"/>
    <property type="evidence" value="ECO:0007669"/>
    <property type="project" value="UniProtKB-KW"/>
</dbReference>
<gene>
    <name evidence="1" type="ORF">MTP09_09360</name>
</gene>
<sequence length="334" mass="39434">MWHQQLTKEQRIETLNQLALYTGYAPFAIEKDWWVCMVLRAVFQSKYKDQIIFKGGTSLSKAYQIIERFSEDVDLIIDKNLLGFTDDPETKTQMKKLRKTAGKFVISDFREELIHQLEKLGINDSDYEIKFSEIVDDLSDPNHLELVYKSVIPQESYVQQKVLIEMGARALTEPSEKKVVQSFIENYYKDAPFLLPPFEVLVTVPTKTFLEKILLLHEEFSKPTEKIRTERMSRHLFDLFQLYHTEFGKNALEDDELFEKIVVFREKMNRSKWINYENHKKGFINTIPPDDVIADWENDYRIMQVNMIVGESPSFQVLIETMNEINDKLNNHKN</sequence>
<dbReference type="Pfam" id="PF08843">
    <property type="entry name" value="AbiEii"/>
    <property type="match status" value="1"/>
</dbReference>
<protein>
    <submittedName>
        <fullName evidence="1">Nucleotidyl transferase AbiEii/AbiGii toxin family protein</fullName>
    </submittedName>
</protein>
<evidence type="ECO:0000313" key="1">
    <source>
        <dbReference type="EMBL" id="UOE40127.1"/>
    </source>
</evidence>
<dbReference type="EMBL" id="CP094532">
    <property type="protein sequence ID" value="UOE40127.1"/>
    <property type="molecule type" value="Genomic_DNA"/>
</dbReference>
<dbReference type="Proteomes" id="UP000831460">
    <property type="component" value="Chromosome"/>
</dbReference>
<dbReference type="RefSeq" id="WP_243548153.1">
    <property type="nucleotide sequence ID" value="NZ_CP094532.1"/>
</dbReference>
<organism evidence="1 2">
    <name type="scientific">Chryseobacterium suipulveris</name>
    <dbReference type="NCBI Taxonomy" id="2929800"/>
    <lineage>
        <taxon>Bacteria</taxon>
        <taxon>Pseudomonadati</taxon>
        <taxon>Bacteroidota</taxon>
        <taxon>Flavobacteriia</taxon>
        <taxon>Flavobacteriales</taxon>
        <taxon>Weeksellaceae</taxon>
        <taxon>Chryseobacterium group</taxon>
        <taxon>Chryseobacterium</taxon>
    </lineage>
</organism>
<proteinExistence type="predicted"/>
<name>A0ABY4BPG3_9FLAO</name>
<evidence type="ECO:0000313" key="2">
    <source>
        <dbReference type="Proteomes" id="UP000831460"/>
    </source>
</evidence>
<keyword evidence="1" id="KW-0808">Transferase</keyword>
<accession>A0ABY4BPG3</accession>
<dbReference type="Gene3D" id="3.10.450.620">
    <property type="entry name" value="JHP933, nucleotidyltransferase-like core domain"/>
    <property type="match status" value="1"/>
</dbReference>
<keyword evidence="2" id="KW-1185">Reference proteome</keyword>